<dbReference type="EMBL" id="BART01030322">
    <property type="protein sequence ID" value="GAH16343.1"/>
    <property type="molecule type" value="Genomic_DNA"/>
</dbReference>
<protein>
    <submittedName>
        <fullName evidence="1">Uncharacterized protein</fullName>
    </submittedName>
</protein>
<sequence length="148" mass="16391">MENREKETAACMIKTDPTNDFGIGIVNFKSEGHYTTYGIPETAAVAEMQMPSTTLGVAVTVNSSCKILEDDQNANFELSQSSFGETMLKNYEPLMHEVLGSQSKLSQELKDEFHPEMPSEPTILAMVPCQPYSDVKPPFLFSQAIRCS</sequence>
<feature type="non-terminal residue" evidence="1">
    <location>
        <position position="148"/>
    </location>
</feature>
<reference evidence="1" key="1">
    <citation type="journal article" date="2014" name="Front. Microbiol.">
        <title>High frequency of phylogenetically diverse reductive dehalogenase-homologous genes in deep subseafloor sedimentary metagenomes.</title>
        <authorList>
            <person name="Kawai M."/>
            <person name="Futagami T."/>
            <person name="Toyoda A."/>
            <person name="Takaki Y."/>
            <person name="Nishi S."/>
            <person name="Hori S."/>
            <person name="Arai W."/>
            <person name="Tsubouchi T."/>
            <person name="Morono Y."/>
            <person name="Uchiyama I."/>
            <person name="Ito T."/>
            <person name="Fujiyama A."/>
            <person name="Inagaki F."/>
            <person name="Takami H."/>
        </authorList>
    </citation>
    <scope>NUCLEOTIDE SEQUENCE</scope>
    <source>
        <strain evidence="1">Expedition CK06-06</strain>
    </source>
</reference>
<proteinExistence type="predicted"/>
<comment type="caution">
    <text evidence="1">The sequence shown here is derived from an EMBL/GenBank/DDBJ whole genome shotgun (WGS) entry which is preliminary data.</text>
</comment>
<organism evidence="1">
    <name type="scientific">marine sediment metagenome</name>
    <dbReference type="NCBI Taxonomy" id="412755"/>
    <lineage>
        <taxon>unclassified sequences</taxon>
        <taxon>metagenomes</taxon>
        <taxon>ecological metagenomes</taxon>
    </lineage>
</organism>
<name>X1F6B5_9ZZZZ</name>
<accession>X1F6B5</accession>
<gene>
    <name evidence="1" type="ORF">S01H4_52981</name>
</gene>
<evidence type="ECO:0000313" key="1">
    <source>
        <dbReference type="EMBL" id="GAH16343.1"/>
    </source>
</evidence>
<dbReference type="AlphaFoldDB" id="X1F6B5"/>